<evidence type="ECO:0000259" key="1">
    <source>
        <dbReference type="Pfam" id="PF01844"/>
    </source>
</evidence>
<accession>A0A239B853</accession>
<dbReference type="InterPro" id="IPR002711">
    <property type="entry name" value="HNH"/>
</dbReference>
<name>A0A239B853_9BACT</name>
<dbReference type="CDD" id="cd00085">
    <property type="entry name" value="HNHc"/>
    <property type="match status" value="1"/>
</dbReference>
<feature type="domain" description="HNH" evidence="1">
    <location>
        <begin position="65"/>
        <end position="100"/>
    </location>
</feature>
<dbReference type="InterPro" id="IPR003615">
    <property type="entry name" value="HNH_nuc"/>
</dbReference>
<dbReference type="Gene3D" id="1.10.30.50">
    <property type="match status" value="1"/>
</dbReference>
<keyword evidence="3" id="KW-1185">Reference proteome</keyword>
<keyword evidence="2" id="KW-0540">Nuclease</keyword>
<dbReference type="GO" id="GO:0004519">
    <property type="term" value="F:endonuclease activity"/>
    <property type="evidence" value="ECO:0007669"/>
    <property type="project" value="UniProtKB-KW"/>
</dbReference>
<dbReference type="OrthoDB" id="7864535at2"/>
<keyword evidence="2" id="KW-0378">Hydrolase</keyword>
<evidence type="ECO:0000313" key="2">
    <source>
        <dbReference type="EMBL" id="SNS03333.1"/>
    </source>
</evidence>
<protein>
    <submittedName>
        <fullName evidence="2">HNH endonuclease</fullName>
    </submittedName>
</protein>
<dbReference type="EMBL" id="FZOC01000004">
    <property type="protein sequence ID" value="SNS03333.1"/>
    <property type="molecule type" value="Genomic_DNA"/>
</dbReference>
<dbReference type="Pfam" id="PF01844">
    <property type="entry name" value="HNH"/>
    <property type="match status" value="1"/>
</dbReference>
<dbReference type="GO" id="GO:0008270">
    <property type="term" value="F:zinc ion binding"/>
    <property type="evidence" value="ECO:0007669"/>
    <property type="project" value="InterPro"/>
</dbReference>
<gene>
    <name evidence="2" type="ORF">SAMN04488503_2459</name>
</gene>
<dbReference type="PANTHER" id="PTHR33427">
    <property type="entry name" value="HNH ENDONUCLEASE"/>
    <property type="match status" value="1"/>
</dbReference>
<organism evidence="2 3">
    <name type="scientific">Humidesulfovibrio mexicanus</name>
    <dbReference type="NCBI Taxonomy" id="147047"/>
    <lineage>
        <taxon>Bacteria</taxon>
        <taxon>Pseudomonadati</taxon>
        <taxon>Thermodesulfobacteriota</taxon>
        <taxon>Desulfovibrionia</taxon>
        <taxon>Desulfovibrionales</taxon>
        <taxon>Desulfovibrionaceae</taxon>
        <taxon>Humidesulfovibrio</taxon>
    </lineage>
</organism>
<sequence length="112" mass="12568">MRVPFAGGLPSYGTPSPRRELTIIERFAVWCKAVIVPGHDPNTTRRDRFGTLIHWGNYGKTNSSTGWEIDHIFPLAKGGSDTMSNMEPLQWENNRSKSDRLGLAGLLGLWRT</sequence>
<reference evidence="2 3" key="1">
    <citation type="submission" date="2017-06" db="EMBL/GenBank/DDBJ databases">
        <authorList>
            <person name="Kim H.J."/>
            <person name="Triplett B.A."/>
        </authorList>
    </citation>
    <scope>NUCLEOTIDE SEQUENCE [LARGE SCALE GENOMIC DNA]</scope>
    <source>
        <strain evidence="2 3">DSM 13116</strain>
    </source>
</reference>
<dbReference type="GO" id="GO:0003676">
    <property type="term" value="F:nucleic acid binding"/>
    <property type="evidence" value="ECO:0007669"/>
    <property type="project" value="InterPro"/>
</dbReference>
<dbReference type="Proteomes" id="UP000198324">
    <property type="component" value="Unassembled WGS sequence"/>
</dbReference>
<keyword evidence="2" id="KW-0255">Endonuclease</keyword>
<dbReference type="AlphaFoldDB" id="A0A239B853"/>
<evidence type="ECO:0000313" key="3">
    <source>
        <dbReference type="Proteomes" id="UP000198324"/>
    </source>
</evidence>
<dbReference type="PANTHER" id="PTHR33427:SF2">
    <property type="entry name" value="TRICHOHYALIN"/>
    <property type="match status" value="1"/>
</dbReference>
<proteinExistence type="predicted"/>